<dbReference type="Gene3D" id="2.60.120.280">
    <property type="entry name" value="Regulatory protein AraC"/>
    <property type="match status" value="1"/>
</dbReference>
<sequence length="275" mass="32332">MEEYFFEKSFFNDLYLYNIGHQKCAPSHQFGPSIRENYILHFIVKGAGTFKVEGINYELTKGDFFLLRPSVETDYQASAANPWEYYWIGFDGEKVEEILHYLKIDSASHVGKAQNEELVLERLKQIFQPNLLANANQLVVQRYLYDILSVFHSEVVRSDSLEEEKRRYSYSFMTYVKHYYQKNDLQIAEIAETFGLNKSYFSQVIKQEMGMTPNEYLSFVRMEEGARLLLKSEKSVKEIAFLVGYENPLTFSRAFKNYHGVSPMTYREKITESKK</sequence>
<dbReference type="Proteomes" id="UP000622610">
    <property type="component" value="Unassembled WGS sequence"/>
</dbReference>
<evidence type="ECO:0000256" key="2">
    <source>
        <dbReference type="ARBA" id="ARBA00023125"/>
    </source>
</evidence>
<dbReference type="InterPro" id="IPR037923">
    <property type="entry name" value="HTH-like"/>
</dbReference>
<dbReference type="GO" id="GO:0043565">
    <property type="term" value="F:sequence-specific DNA binding"/>
    <property type="evidence" value="ECO:0007669"/>
    <property type="project" value="InterPro"/>
</dbReference>
<keyword evidence="2" id="KW-0238">DNA-binding</keyword>
<name>A0A917JGL8_9ENTE</name>
<evidence type="ECO:0000313" key="5">
    <source>
        <dbReference type="EMBL" id="GGI65472.1"/>
    </source>
</evidence>
<dbReference type="SMART" id="SM00342">
    <property type="entry name" value="HTH_ARAC"/>
    <property type="match status" value="1"/>
</dbReference>
<dbReference type="InterPro" id="IPR018060">
    <property type="entry name" value="HTH_AraC"/>
</dbReference>
<dbReference type="CDD" id="cd06986">
    <property type="entry name" value="cupin_MmsR-like_N"/>
    <property type="match status" value="1"/>
</dbReference>
<reference evidence="5" key="2">
    <citation type="submission" date="2020-09" db="EMBL/GenBank/DDBJ databases">
        <authorList>
            <person name="Sun Q."/>
            <person name="Sedlacek I."/>
        </authorList>
    </citation>
    <scope>NUCLEOTIDE SEQUENCE</scope>
    <source>
        <strain evidence="5">CCM 8433</strain>
    </source>
</reference>
<keyword evidence="3" id="KW-0804">Transcription</keyword>
<dbReference type="EMBL" id="BMDT01000004">
    <property type="protein sequence ID" value="GGI65472.1"/>
    <property type="molecule type" value="Genomic_DNA"/>
</dbReference>
<dbReference type="PANTHER" id="PTHR43280:SF30">
    <property type="entry name" value="MMSAB OPERON REGULATORY PROTEIN"/>
    <property type="match status" value="1"/>
</dbReference>
<dbReference type="PANTHER" id="PTHR43280">
    <property type="entry name" value="ARAC-FAMILY TRANSCRIPTIONAL REGULATOR"/>
    <property type="match status" value="1"/>
</dbReference>
<dbReference type="InterPro" id="IPR009057">
    <property type="entry name" value="Homeodomain-like_sf"/>
</dbReference>
<comment type="caution">
    <text evidence="5">The sequence shown here is derived from an EMBL/GenBank/DDBJ whole genome shotgun (WGS) entry which is preliminary data.</text>
</comment>
<evidence type="ECO:0000259" key="4">
    <source>
        <dbReference type="PROSITE" id="PS01124"/>
    </source>
</evidence>
<keyword evidence="6" id="KW-1185">Reference proteome</keyword>
<dbReference type="PRINTS" id="PR00032">
    <property type="entry name" value="HTHARAC"/>
</dbReference>
<proteinExistence type="predicted"/>
<dbReference type="InterPro" id="IPR003313">
    <property type="entry name" value="AraC-bd"/>
</dbReference>
<evidence type="ECO:0000313" key="6">
    <source>
        <dbReference type="Proteomes" id="UP000622610"/>
    </source>
</evidence>
<dbReference type="InterPro" id="IPR020449">
    <property type="entry name" value="Tscrpt_reg_AraC-type_HTH"/>
</dbReference>
<accession>A0A917JGL8</accession>
<gene>
    <name evidence="5" type="primary">msmR</name>
    <name evidence="5" type="ORF">GCM10011482_11260</name>
</gene>
<dbReference type="Pfam" id="PF02311">
    <property type="entry name" value="AraC_binding"/>
    <property type="match status" value="1"/>
</dbReference>
<dbReference type="Gene3D" id="1.10.10.60">
    <property type="entry name" value="Homeodomain-like"/>
    <property type="match status" value="2"/>
</dbReference>
<evidence type="ECO:0000256" key="3">
    <source>
        <dbReference type="ARBA" id="ARBA00023163"/>
    </source>
</evidence>
<dbReference type="PROSITE" id="PS01124">
    <property type="entry name" value="HTH_ARAC_FAMILY_2"/>
    <property type="match status" value="1"/>
</dbReference>
<dbReference type="SUPFAM" id="SSF46689">
    <property type="entry name" value="Homeodomain-like"/>
    <property type="match status" value="2"/>
</dbReference>
<dbReference type="InterPro" id="IPR018062">
    <property type="entry name" value="HTH_AraC-typ_CS"/>
</dbReference>
<dbReference type="GO" id="GO:0003700">
    <property type="term" value="F:DNA-binding transcription factor activity"/>
    <property type="evidence" value="ECO:0007669"/>
    <property type="project" value="InterPro"/>
</dbReference>
<dbReference type="Pfam" id="PF12833">
    <property type="entry name" value="HTH_18"/>
    <property type="match status" value="1"/>
</dbReference>
<dbReference type="SUPFAM" id="SSF51215">
    <property type="entry name" value="Regulatory protein AraC"/>
    <property type="match status" value="1"/>
</dbReference>
<keyword evidence="1" id="KW-0805">Transcription regulation</keyword>
<reference evidence="5" key="1">
    <citation type="journal article" date="2014" name="Int. J. Syst. Evol. Microbiol.">
        <title>Complete genome sequence of Corynebacterium casei LMG S-19264T (=DSM 44701T), isolated from a smear-ripened cheese.</title>
        <authorList>
            <consortium name="US DOE Joint Genome Institute (JGI-PGF)"/>
            <person name="Walter F."/>
            <person name="Albersmeier A."/>
            <person name="Kalinowski J."/>
            <person name="Ruckert C."/>
        </authorList>
    </citation>
    <scope>NUCLEOTIDE SEQUENCE</scope>
    <source>
        <strain evidence="5">CCM 8433</strain>
    </source>
</reference>
<protein>
    <submittedName>
        <fullName evidence="5">AraC family transcriptional regulator</fullName>
    </submittedName>
</protein>
<dbReference type="AlphaFoldDB" id="A0A917JGL8"/>
<dbReference type="RefSeq" id="WP_188367312.1">
    <property type="nucleotide sequence ID" value="NZ_BMDT01000004.1"/>
</dbReference>
<evidence type="ECO:0000256" key="1">
    <source>
        <dbReference type="ARBA" id="ARBA00023015"/>
    </source>
</evidence>
<feature type="domain" description="HTH araC/xylS-type" evidence="4">
    <location>
        <begin position="170"/>
        <end position="269"/>
    </location>
</feature>
<dbReference type="PROSITE" id="PS00041">
    <property type="entry name" value="HTH_ARAC_FAMILY_1"/>
    <property type="match status" value="1"/>
</dbReference>
<organism evidence="5 6">
    <name type="scientific">Enterococcus alcedinis</name>
    <dbReference type="NCBI Taxonomy" id="1274384"/>
    <lineage>
        <taxon>Bacteria</taxon>
        <taxon>Bacillati</taxon>
        <taxon>Bacillota</taxon>
        <taxon>Bacilli</taxon>
        <taxon>Lactobacillales</taxon>
        <taxon>Enterococcaceae</taxon>
        <taxon>Enterococcus</taxon>
    </lineage>
</organism>